<evidence type="ECO:0000313" key="3">
    <source>
        <dbReference type="Proteomes" id="UP001147731"/>
    </source>
</evidence>
<dbReference type="GeneID" id="80540402"/>
<dbReference type="InterPro" id="IPR007013">
    <property type="entry name" value="DNA_pol_proc_fac_herpes"/>
</dbReference>
<reference evidence="2" key="1">
    <citation type="journal article" date="2019" name="Emerg. Infect. Dis.">
        <title>Novel Virus Related to Kaposi's Sarcoma-Associated Herpesvirus from Colobus Monkey.</title>
        <authorList>
            <person name="Dhingra A."/>
            <person name="Ganzenmueller T."/>
            <person name="Hage E."/>
            <person name="Suarez N.M."/>
            <person name="Matz-Rensing K."/>
            <person name="Widmer D."/>
            <person name="Pohlmann S."/>
            <person name="Davison A.J."/>
            <person name="Schulz T.F."/>
            <person name="Kaul A."/>
        </authorList>
    </citation>
    <scope>NUCLEOTIDE SEQUENCE</scope>
    <source>
        <strain evidence="2">Hannover</strain>
    </source>
</reference>
<dbReference type="Gene3D" id="3.70.10.10">
    <property type="match status" value="1"/>
</dbReference>
<dbReference type="Proteomes" id="UP001147731">
    <property type="component" value="Segment"/>
</dbReference>
<evidence type="ECO:0000256" key="1">
    <source>
        <dbReference type="SAM" id="MobiDB-lite"/>
    </source>
</evidence>
<dbReference type="EMBL" id="MH932584">
    <property type="protein sequence ID" value="QDQ69270.1"/>
    <property type="molecule type" value="Genomic_DNA"/>
</dbReference>
<evidence type="ECO:0000313" key="2">
    <source>
        <dbReference type="EMBL" id="QDQ69270.1"/>
    </source>
</evidence>
<gene>
    <name evidence="2" type="primary">ORF59</name>
</gene>
<dbReference type="Pfam" id="PF04929">
    <property type="entry name" value="Herpes_DNAp_acc"/>
    <property type="match status" value="1"/>
</dbReference>
<sequence length="397" mass="43558">MPVDFHYGVKADVQLFSRLRRVHEHIKTAVKNGVVQIHGPETSPICSVLSSVGPSGVLGLCIKNALCPLTRPHEACGDVNFSFRNTSIGNGFTHTREIFGSNIVETNIVFYRRGEDSEASPAPQFVRTTISYGDNVTTTVHKSLVDPKSLPAFHDRMDPDGKPNRLFLSGKTMTMLVRWLRQQKTKTDQAVTVAVSETLSVVTFSVAGVSKILDFSPEPGTSADWDALKRKKEKDVGAVRVDTAIQVSLESLLLALRLCKIPGWFTPGLLWHSNDILEVYGVPVGTQTCDAKLSVLLLKVDGPLESEDTESHRDQSGIHHRSNSNFGREDGSRTPPSQPVTPCGDFDLGESPEGRKSTPVCPYPLGKESRRPPKRRSISGGGRDRIKVHKTSFNPLI</sequence>
<name>A0A5B8G5F8_9GAMA</name>
<protein>
    <submittedName>
        <fullName evidence="2">DNA polymerase processivity subunit</fullName>
    </submittedName>
</protein>
<organism evidence="2 3">
    <name type="scientific">Colobine gammaherpesvirus 1</name>
    <dbReference type="NCBI Taxonomy" id="2597325"/>
    <lineage>
        <taxon>Viruses</taxon>
        <taxon>Duplodnaviria</taxon>
        <taxon>Heunggongvirae</taxon>
        <taxon>Peploviricota</taxon>
        <taxon>Herviviricetes</taxon>
        <taxon>Herpesvirales</taxon>
        <taxon>Orthoherpesviridae</taxon>
        <taxon>Gammaherpesvirinae</taxon>
        <taxon>Rhadinovirus</taxon>
        <taxon>Rhadinovirus colobinegamma1</taxon>
    </lineage>
</organism>
<keyword evidence="3" id="KW-1185">Reference proteome</keyword>
<dbReference type="KEGG" id="vg:80540402"/>
<proteinExistence type="predicted"/>
<dbReference type="RefSeq" id="YP_010801690.1">
    <property type="nucleotide sequence ID" value="NC_076967.1"/>
</dbReference>
<accession>A0A5B8G5F8</accession>
<feature type="region of interest" description="Disordered" evidence="1">
    <location>
        <begin position="306"/>
        <end position="397"/>
    </location>
</feature>